<proteinExistence type="predicted"/>
<dbReference type="EMBL" id="JAAMOD010000109">
    <property type="protein sequence ID" value="KAF5240704.1"/>
    <property type="molecule type" value="Genomic_DNA"/>
</dbReference>
<evidence type="ECO:0000313" key="1">
    <source>
        <dbReference type="EMBL" id="KAF5240704.1"/>
    </source>
</evidence>
<comment type="caution">
    <text evidence="1">The sequence shown here is derived from an EMBL/GenBank/DDBJ whole genome shotgun (WGS) entry which is preliminary data.</text>
</comment>
<organism evidence="1 2">
    <name type="scientific">Fusarium austroamericanum</name>
    <dbReference type="NCBI Taxonomy" id="282268"/>
    <lineage>
        <taxon>Eukaryota</taxon>
        <taxon>Fungi</taxon>
        <taxon>Dikarya</taxon>
        <taxon>Ascomycota</taxon>
        <taxon>Pezizomycotina</taxon>
        <taxon>Sordariomycetes</taxon>
        <taxon>Hypocreomycetidae</taxon>
        <taxon>Hypocreales</taxon>
        <taxon>Nectriaceae</taxon>
        <taxon>Fusarium</taxon>
    </lineage>
</organism>
<sequence length="174" mass="19381">MRRRLVLYGGSVEFPGYVRPALKHLANVPEVAQSVSSRAAVIETIVDRSQKSERTLRLQRRRLARELDEKNNCHNVPQLGLAPPTRDEPKPLQGLDSIDIGVALVESAQTSRIIARKDIDETALEDMEPIAVDSFAVMMGLSRTELDLDQLCEEHGITPWPELKLYTGDRAAAV</sequence>
<reference evidence="1 2" key="1">
    <citation type="submission" date="2020-02" db="EMBL/GenBank/DDBJ databases">
        <title>Identification and distribution of gene clusters putatively required for synthesis of sphingolipid metabolism inhibitors in phylogenetically diverse species of the filamentous fungus Fusarium.</title>
        <authorList>
            <person name="Kim H.-S."/>
            <person name="Busman M."/>
            <person name="Brown D.W."/>
            <person name="Divon H."/>
            <person name="Uhlig S."/>
            <person name="Proctor R.H."/>
        </authorList>
    </citation>
    <scope>NUCLEOTIDE SEQUENCE [LARGE SCALE GENOMIC DNA]</scope>
    <source>
        <strain evidence="1 2">NRRL 2903</strain>
    </source>
</reference>
<gene>
    <name evidence="1" type="ORF">FAUST_4230</name>
</gene>
<protein>
    <submittedName>
        <fullName evidence="1">Uncharacterized protein</fullName>
    </submittedName>
</protein>
<dbReference type="Proteomes" id="UP000537989">
    <property type="component" value="Unassembled WGS sequence"/>
</dbReference>
<name>A0AAN6C3D1_FUSAU</name>
<dbReference type="AlphaFoldDB" id="A0AAN6C3D1"/>
<evidence type="ECO:0000313" key="2">
    <source>
        <dbReference type="Proteomes" id="UP000537989"/>
    </source>
</evidence>
<accession>A0AAN6C3D1</accession>
<keyword evidence="2" id="KW-1185">Reference proteome</keyword>